<evidence type="ECO:0000256" key="13">
    <source>
        <dbReference type="ARBA" id="ARBA00023160"/>
    </source>
</evidence>
<feature type="transmembrane region" description="Helical" evidence="14">
    <location>
        <begin position="20"/>
        <end position="45"/>
    </location>
</feature>
<comment type="cofactor">
    <cofactor evidence="1">
        <name>Zn(2+)</name>
        <dbReference type="ChEBI" id="CHEBI:29105"/>
    </cofactor>
</comment>
<feature type="domain" description="Fatty acid hydroxylase" evidence="15">
    <location>
        <begin position="106"/>
        <end position="222"/>
    </location>
</feature>
<evidence type="ECO:0000256" key="2">
    <source>
        <dbReference type="ARBA" id="ARBA00004477"/>
    </source>
</evidence>
<evidence type="ECO:0000256" key="10">
    <source>
        <dbReference type="ARBA" id="ARBA00023002"/>
    </source>
</evidence>
<accession>A0AAE4Z9P4</accession>
<evidence type="ECO:0000256" key="7">
    <source>
        <dbReference type="ARBA" id="ARBA00022832"/>
    </source>
</evidence>
<evidence type="ECO:0000256" key="3">
    <source>
        <dbReference type="ARBA" id="ARBA00022516"/>
    </source>
</evidence>
<comment type="subcellular location">
    <subcellularLocation>
        <location evidence="2">Endoplasmic reticulum membrane</location>
        <topology evidence="2">Multi-pass membrane protein</topology>
    </subcellularLocation>
</comment>
<comment type="caution">
    <text evidence="16">The sequence shown here is derived from an EMBL/GenBank/DDBJ whole genome shotgun (WGS) entry which is preliminary data.</text>
</comment>
<dbReference type="PANTHER" id="PTHR12863">
    <property type="entry name" value="FATTY ACID HYDROXYLASE"/>
    <property type="match status" value="1"/>
</dbReference>
<dbReference type="EMBL" id="JAACAK010000125">
    <property type="protein sequence ID" value="NIR76374.1"/>
    <property type="molecule type" value="Genomic_DNA"/>
</dbReference>
<evidence type="ECO:0000256" key="9">
    <source>
        <dbReference type="ARBA" id="ARBA00022989"/>
    </source>
</evidence>
<keyword evidence="9 14" id="KW-1133">Transmembrane helix</keyword>
<keyword evidence="13" id="KW-0275">Fatty acid biosynthesis</keyword>
<dbReference type="InterPro" id="IPR014430">
    <property type="entry name" value="Scs7"/>
</dbReference>
<dbReference type="GO" id="GO:0005506">
    <property type="term" value="F:iron ion binding"/>
    <property type="evidence" value="ECO:0007669"/>
    <property type="project" value="InterPro"/>
</dbReference>
<evidence type="ECO:0000256" key="11">
    <source>
        <dbReference type="ARBA" id="ARBA00023098"/>
    </source>
</evidence>
<dbReference type="GO" id="GO:0006633">
    <property type="term" value="P:fatty acid biosynthetic process"/>
    <property type="evidence" value="ECO:0007669"/>
    <property type="project" value="UniProtKB-KW"/>
</dbReference>
<dbReference type="GO" id="GO:0016020">
    <property type="term" value="C:membrane"/>
    <property type="evidence" value="ECO:0007669"/>
    <property type="project" value="InterPro"/>
</dbReference>
<dbReference type="Proteomes" id="UP000702544">
    <property type="component" value="Unassembled WGS sequence"/>
</dbReference>
<evidence type="ECO:0000256" key="12">
    <source>
        <dbReference type="ARBA" id="ARBA00023136"/>
    </source>
</evidence>
<sequence>MSRKYVSNKDESVRIFKSDLLEFFTHVHPAVPHVLYIPVIAFVLYLSGSRGAGITEIAAMFVLGLLLWTVAEYLVHRFVFHMGPELEGEVREIVAGLEPGEPAFAHMKTLRQRHYFLAHGVHHDFPNDTRRLVMPPSLSVPLAVVFYLVFRFSFGAIDGPAAFAGFTFGYLIYDTIHYVVHHFSIRNPALLYLKKKHYRHHYQDSTRDFGVSNPLWDIVLRT</sequence>
<feature type="transmembrane region" description="Helical" evidence="14">
    <location>
        <begin position="57"/>
        <end position="75"/>
    </location>
</feature>
<evidence type="ECO:0000256" key="4">
    <source>
        <dbReference type="ARBA" id="ARBA00022692"/>
    </source>
</evidence>
<keyword evidence="12 14" id="KW-0472">Membrane</keyword>
<keyword evidence="3" id="KW-0444">Lipid biosynthesis</keyword>
<proteinExistence type="predicted"/>
<dbReference type="InterPro" id="IPR006694">
    <property type="entry name" value="Fatty_acid_hydroxylase"/>
</dbReference>
<keyword evidence="6" id="KW-0256">Endoplasmic reticulum</keyword>
<evidence type="ECO:0000256" key="5">
    <source>
        <dbReference type="ARBA" id="ARBA00022723"/>
    </source>
</evidence>
<keyword evidence="5" id="KW-0479">Metal-binding</keyword>
<evidence type="ECO:0000313" key="16">
    <source>
        <dbReference type="EMBL" id="NIR76374.1"/>
    </source>
</evidence>
<protein>
    <submittedName>
        <fullName evidence="16">Fatty acid hydroxylase</fullName>
    </submittedName>
</protein>
<evidence type="ECO:0000259" key="15">
    <source>
        <dbReference type="Pfam" id="PF04116"/>
    </source>
</evidence>
<organism evidence="16 17">
    <name type="scientific">Candidatus Kutchimonas denitrificans</name>
    <dbReference type="NCBI Taxonomy" id="3056748"/>
    <lineage>
        <taxon>Bacteria</taxon>
        <taxon>Pseudomonadati</taxon>
        <taxon>Gemmatimonadota</taxon>
        <taxon>Gemmatimonadia</taxon>
        <taxon>Candidatus Palauibacterales</taxon>
        <taxon>Candidatus Palauibacteraceae</taxon>
        <taxon>Candidatus Kutchimonas</taxon>
    </lineage>
</organism>
<evidence type="ECO:0000256" key="1">
    <source>
        <dbReference type="ARBA" id="ARBA00001947"/>
    </source>
</evidence>
<feature type="transmembrane region" description="Helical" evidence="14">
    <location>
        <begin position="162"/>
        <end position="180"/>
    </location>
</feature>
<dbReference type="PANTHER" id="PTHR12863:SF1">
    <property type="entry name" value="FATTY ACID 2-HYDROXYLASE"/>
    <property type="match status" value="1"/>
</dbReference>
<evidence type="ECO:0000313" key="17">
    <source>
        <dbReference type="Proteomes" id="UP000702544"/>
    </source>
</evidence>
<dbReference type="Pfam" id="PF04116">
    <property type="entry name" value="FA_hydroxylase"/>
    <property type="match status" value="1"/>
</dbReference>
<evidence type="ECO:0000256" key="6">
    <source>
        <dbReference type="ARBA" id="ARBA00022824"/>
    </source>
</evidence>
<keyword evidence="7" id="KW-0276">Fatty acid metabolism</keyword>
<feature type="transmembrane region" description="Helical" evidence="14">
    <location>
        <begin position="132"/>
        <end position="150"/>
    </location>
</feature>
<keyword evidence="10" id="KW-0560">Oxidoreductase</keyword>
<dbReference type="AlphaFoldDB" id="A0AAE4Z9P4"/>
<keyword evidence="8" id="KW-0862">Zinc</keyword>
<evidence type="ECO:0000256" key="14">
    <source>
        <dbReference type="SAM" id="Phobius"/>
    </source>
</evidence>
<evidence type="ECO:0000256" key="8">
    <source>
        <dbReference type="ARBA" id="ARBA00022833"/>
    </source>
</evidence>
<name>A0AAE4Z9P4_9BACT</name>
<gene>
    <name evidence="16" type="ORF">GWO12_14885</name>
</gene>
<keyword evidence="4 14" id="KW-0812">Transmembrane</keyword>
<keyword evidence="11" id="KW-0443">Lipid metabolism</keyword>
<reference evidence="16 17" key="1">
    <citation type="submission" date="2020-01" db="EMBL/GenBank/DDBJ databases">
        <title>Genomes assembled from Gulf of Kutch pelagic sediment metagenomes.</title>
        <authorList>
            <person name="Chandrashekar M."/>
            <person name="Mahajan M.S."/>
            <person name="Dave K.J."/>
            <person name="Vatsa P."/>
            <person name="Nathani N.M."/>
        </authorList>
    </citation>
    <scope>NUCLEOTIDE SEQUENCE [LARGE SCALE GENOMIC DNA]</scope>
    <source>
        <strain evidence="16">KS3-K002</strain>
    </source>
</reference>
<dbReference type="GO" id="GO:0080132">
    <property type="term" value="F:fatty acid 2-hydroxylase activity"/>
    <property type="evidence" value="ECO:0007669"/>
    <property type="project" value="InterPro"/>
</dbReference>